<dbReference type="Gene3D" id="3.90.230.10">
    <property type="entry name" value="Creatinase/methionine aminopeptidase superfamily"/>
    <property type="match status" value="1"/>
</dbReference>
<accession>A0ABX6F532</accession>
<proteinExistence type="inferred from homology"/>
<evidence type="ECO:0000313" key="7">
    <source>
        <dbReference type="EMBL" id="QGN18418.1"/>
    </source>
</evidence>
<keyword evidence="3" id="KW-0479">Metal-binding</keyword>
<gene>
    <name evidence="7" type="ORF">FIM1_4746</name>
</gene>
<comment type="similarity">
    <text evidence="2">Belongs to the peptidase M24B family.</text>
</comment>
<evidence type="ECO:0000256" key="1">
    <source>
        <dbReference type="ARBA" id="ARBA00001936"/>
    </source>
</evidence>
<dbReference type="CDD" id="cd01087">
    <property type="entry name" value="Prolidase"/>
    <property type="match status" value="1"/>
</dbReference>
<evidence type="ECO:0000256" key="4">
    <source>
        <dbReference type="ARBA" id="ARBA00022801"/>
    </source>
</evidence>
<evidence type="ECO:0000256" key="3">
    <source>
        <dbReference type="ARBA" id="ARBA00022723"/>
    </source>
</evidence>
<evidence type="ECO:0000256" key="2">
    <source>
        <dbReference type="ARBA" id="ARBA00008766"/>
    </source>
</evidence>
<keyword evidence="8" id="KW-1185">Reference proteome</keyword>
<protein>
    <submittedName>
        <fullName evidence="7">Peptidase YFR006W</fullName>
    </submittedName>
</protein>
<dbReference type="EMBL" id="CP015061">
    <property type="protein sequence ID" value="QGN18418.1"/>
    <property type="molecule type" value="Genomic_DNA"/>
</dbReference>
<name>A0ABX6F532_KLUMA</name>
<dbReference type="SUPFAM" id="SSF53092">
    <property type="entry name" value="Creatinase/prolidase N-terminal domain"/>
    <property type="match status" value="1"/>
</dbReference>
<organism evidence="7 8">
    <name type="scientific">Kluyveromyces marxianus</name>
    <name type="common">Yeast</name>
    <name type="synonym">Candida kefyr</name>
    <dbReference type="NCBI Taxonomy" id="4911"/>
    <lineage>
        <taxon>Eukaryota</taxon>
        <taxon>Fungi</taxon>
        <taxon>Dikarya</taxon>
        <taxon>Ascomycota</taxon>
        <taxon>Saccharomycotina</taxon>
        <taxon>Saccharomycetes</taxon>
        <taxon>Saccharomycetales</taxon>
        <taxon>Saccharomycetaceae</taxon>
        <taxon>Kluyveromyces</taxon>
    </lineage>
</organism>
<dbReference type="InterPro" id="IPR007865">
    <property type="entry name" value="Aminopep_P_N"/>
</dbReference>
<dbReference type="Pfam" id="PF05195">
    <property type="entry name" value="AMP_N"/>
    <property type="match status" value="1"/>
</dbReference>
<keyword evidence="4" id="KW-0378">Hydrolase</keyword>
<keyword evidence="5" id="KW-0464">Manganese</keyword>
<reference evidence="7 8" key="1">
    <citation type="submission" date="2016-03" db="EMBL/GenBank/DDBJ databases">
        <title>How can Kluyveromyces marxianus grow so fast - potential evolutionary course in Saccharomyces Complex revealed by comparative genomics.</title>
        <authorList>
            <person name="Mo W."/>
            <person name="Lu W."/>
            <person name="Yang X."/>
            <person name="Qi J."/>
            <person name="Lv H."/>
        </authorList>
    </citation>
    <scope>NUCLEOTIDE SEQUENCE [LARGE SCALE GENOMIC DNA]</scope>
    <source>
        <strain evidence="7 8">FIM1</strain>
    </source>
</reference>
<dbReference type="InterPro" id="IPR029149">
    <property type="entry name" value="Creatin/AminoP/Spt16_N"/>
</dbReference>
<dbReference type="InterPro" id="IPR052433">
    <property type="entry name" value="X-Pro_dipept-like"/>
</dbReference>
<dbReference type="InterPro" id="IPR036005">
    <property type="entry name" value="Creatinase/aminopeptidase-like"/>
</dbReference>
<sequence length="517" mass="58731">MDLQSASFVGCASVLMYSFWKRVTNKISRIDSTQLRKMSSSSNVIPALVGHKYPAKEHCLKVKGHFLQKKGLAKDSASAIFIAGGEIEPVKYCDQTKLFRQNRYFFYLTGCNIPGSSVLFDLKSEKLTLFLPDVDAEDIMWSGLPMSVDQARAKFDVDEVLYSSDLAGVFDDKMSDHKIYTIDLDNVHDPKIEAKLISGDEDLFYALDESRLIKDWYEIELLRKACQVTDTCHKAVMSALPIEKTEGHIHAEFTYHALRQGSKFQGYDPICCSGPSCSTLHYVDNDADMDGKHSVLIDAGAEWENYTADVTRCFPISGKWTKEHREIYDAVLDMHSTAMEQIKDGASWEEIHLSTHRVLIKHLLKLGIFKSSFTEEEIFERKASVAFFPHGLGHLLGMDTHDVGGRPNYEDPNPYLKFLRLRRTLQNGMVITNEPGCYFNPFLIEEFLRKYPERSEVVDYEVIEKYSYIGGVRIEDDVLVTKDGYECLSKITTDPEEIEKIVSDGIAKGRSHFHVLA</sequence>
<dbReference type="InterPro" id="IPR000994">
    <property type="entry name" value="Pept_M24"/>
</dbReference>
<evidence type="ECO:0000256" key="5">
    <source>
        <dbReference type="ARBA" id="ARBA00023211"/>
    </source>
</evidence>
<evidence type="ECO:0000259" key="6">
    <source>
        <dbReference type="SMART" id="SM01011"/>
    </source>
</evidence>
<evidence type="ECO:0000313" key="8">
    <source>
        <dbReference type="Proteomes" id="UP000422736"/>
    </source>
</evidence>
<dbReference type="SUPFAM" id="SSF55920">
    <property type="entry name" value="Creatinase/aminopeptidase"/>
    <property type="match status" value="1"/>
</dbReference>
<dbReference type="Proteomes" id="UP000422736">
    <property type="component" value="Chromosome 7"/>
</dbReference>
<dbReference type="PANTHER" id="PTHR43226:SF1">
    <property type="entry name" value="XAA-PRO DIPEPTIDASE"/>
    <property type="match status" value="1"/>
</dbReference>
<dbReference type="PANTHER" id="PTHR43226">
    <property type="entry name" value="XAA-PRO AMINOPEPTIDASE 3"/>
    <property type="match status" value="1"/>
</dbReference>
<feature type="domain" description="Aminopeptidase P N-terminal" evidence="6">
    <location>
        <begin position="53"/>
        <end position="189"/>
    </location>
</feature>
<dbReference type="SMART" id="SM01011">
    <property type="entry name" value="AMP_N"/>
    <property type="match status" value="1"/>
</dbReference>
<dbReference type="Gene3D" id="3.40.350.10">
    <property type="entry name" value="Creatinase/prolidase N-terminal domain"/>
    <property type="match status" value="1"/>
</dbReference>
<comment type="cofactor">
    <cofactor evidence="1">
        <name>Mn(2+)</name>
        <dbReference type="ChEBI" id="CHEBI:29035"/>
    </cofactor>
</comment>
<dbReference type="Pfam" id="PF00557">
    <property type="entry name" value="Peptidase_M24"/>
    <property type="match status" value="1"/>
</dbReference>